<dbReference type="Proteomes" id="UP000199372">
    <property type="component" value="Unassembled WGS sequence"/>
</dbReference>
<organism evidence="2 3">
    <name type="scientific">Palleronia pelagia</name>
    <dbReference type="NCBI Taxonomy" id="387096"/>
    <lineage>
        <taxon>Bacteria</taxon>
        <taxon>Pseudomonadati</taxon>
        <taxon>Pseudomonadota</taxon>
        <taxon>Alphaproteobacteria</taxon>
        <taxon>Rhodobacterales</taxon>
        <taxon>Roseobacteraceae</taxon>
        <taxon>Palleronia</taxon>
    </lineage>
</organism>
<name>A0A1H8ILJ5_9RHOB</name>
<keyword evidence="3" id="KW-1185">Reference proteome</keyword>
<reference evidence="3" key="1">
    <citation type="submission" date="2016-10" db="EMBL/GenBank/DDBJ databases">
        <authorList>
            <person name="Varghese N."/>
            <person name="Submissions S."/>
        </authorList>
    </citation>
    <scope>NUCLEOTIDE SEQUENCE [LARGE SCALE GENOMIC DNA]</scope>
    <source>
        <strain evidence="3">DSM 26893</strain>
    </source>
</reference>
<dbReference type="EMBL" id="FOCM01000005">
    <property type="protein sequence ID" value="SEN69780.1"/>
    <property type="molecule type" value="Genomic_DNA"/>
</dbReference>
<evidence type="ECO:0000313" key="3">
    <source>
        <dbReference type="Proteomes" id="UP000199372"/>
    </source>
</evidence>
<dbReference type="RefSeq" id="WP_091845853.1">
    <property type="nucleotide sequence ID" value="NZ_FOCM01000005.1"/>
</dbReference>
<feature type="region of interest" description="Disordered" evidence="1">
    <location>
        <begin position="1"/>
        <end position="33"/>
    </location>
</feature>
<gene>
    <name evidence="2" type="ORF">SAMN04488011_105288</name>
</gene>
<evidence type="ECO:0000313" key="2">
    <source>
        <dbReference type="EMBL" id="SEN69780.1"/>
    </source>
</evidence>
<evidence type="ECO:0000256" key="1">
    <source>
        <dbReference type="SAM" id="MobiDB-lite"/>
    </source>
</evidence>
<dbReference type="AlphaFoldDB" id="A0A1H8ILJ5"/>
<accession>A0A1H8ILJ5</accession>
<sequence>MAFDLTSDPSEPRATTVAADGTLPPDAAPPAAPMHMRRQVLETTETRAPLWRLPLAMRRG</sequence>
<protein>
    <submittedName>
        <fullName evidence="2">Uncharacterized protein</fullName>
    </submittedName>
</protein>
<proteinExistence type="predicted"/>